<sequence length="82" mass="8693">MTRRFQTHGVWPLGHLANPARIRHQALHAPNRGALDRNGRDVHTLLAGATQKFAIACAGEALSGTKPGGDPYCAAAIAQKNV</sequence>
<dbReference type="EMBL" id="JAAGRN010000003">
    <property type="protein sequence ID" value="NDY82784.1"/>
    <property type="molecule type" value="Genomic_DNA"/>
</dbReference>
<name>A0A6B2QZQ1_9BURK</name>
<protein>
    <submittedName>
        <fullName evidence="1">Uncharacterized protein</fullName>
    </submittedName>
</protein>
<dbReference type="RefSeq" id="WP_163652567.1">
    <property type="nucleotide sequence ID" value="NZ_JAAGRN010000003.1"/>
</dbReference>
<comment type="caution">
    <text evidence="1">The sequence shown here is derived from an EMBL/GenBank/DDBJ whole genome shotgun (WGS) entry which is preliminary data.</text>
</comment>
<organism evidence="1">
    <name type="scientific">Sheuella amnicola</name>
    <dbReference type="NCBI Taxonomy" id="2707330"/>
    <lineage>
        <taxon>Bacteria</taxon>
        <taxon>Pseudomonadati</taxon>
        <taxon>Pseudomonadota</taxon>
        <taxon>Betaproteobacteria</taxon>
        <taxon>Burkholderiales</taxon>
        <taxon>Alcaligenaceae</taxon>
        <taxon>Sheuella</taxon>
    </lineage>
</organism>
<dbReference type="AlphaFoldDB" id="A0A6B2QZQ1"/>
<evidence type="ECO:0000313" key="1">
    <source>
        <dbReference type="EMBL" id="NDY82784.1"/>
    </source>
</evidence>
<gene>
    <name evidence="1" type="ORF">G3I67_06010</name>
</gene>
<proteinExistence type="predicted"/>
<reference evidence="1" key="1">
    <citation type="submission" date="2020-02" db="EMBL/GenBank/DDBJ databases">
        <authorList>
            <person name="Chen W.-M."/>
        </authorList>
    </citation>
    <scope>NUCLEOTIDE SEQUENCE</scope>
    <source>
        <strain evidence="1">NBD-18</strain>
    </source>
</reference>
<accession>A0A6B2QZQ1</accession>